<evidence type="ECO:0000256" key="1">
    <source>
        <dbReference type="SAM" id="MobiDB-lite"/>
    </source>
</evidence>
<proteinExistence type="predicted"/>
<gene>
    <name evidence="2" type="ORF">FA13DRAFT_1396523</name>
</gene>
<evidence type="ECO:0000313" key="2">
    <source>
        <dbReference type="EMBL" id="TEB23942.1"/>
    </source>
</evidence>
<keyword evidence="3" id="KW-1185">Reference proteome</keyword>
<dbReference type="Proteomes" id="UP000298030">
    <property type="component" value="Unassembled WGS sequence"/>
</dbReference>
<reference evidence="2 3" key="1">
    <citation type="journal article" date="2019" name="Nat. Ecol. Evol.">
        <title>Megaphylogeny resolves global patterns of mushroom evolution.</title>
        <authorList>
            <person name="Varga T."/>
            <person name="Krizsan K."/>
            <person name="Foldi C."/>
            <person name="Dima B."/>
            <person name="Sanchez-Garcia M."/>
            <person name="Sanchez-Ramirez S."/>
            <person name="Szollosi G.J."/>
            <person name="Szarkandi J.G."/>
            <person name="Papp V."/>
            <person name="Albert L."/>
            <person name="Andreopoulos W."/>
            <person name="Angelini C."/>
            <person name="Antonin V."/>
            <person name="Barry K.W."/>
            <person name="Bougher N.L."/>
            <person name="Buchanan P."/>
            <person name="Buyck B."/>
            <person name="Bense V."/>
            <person name="Catcheside P."/>
            <person name="Chovatia M."/>
            <person name="Cooper J."/>
            <person name="Damon W."/>
            <person name="Desjardin D."/>
            <person name="Finy P."/>
            <person name="Geml J."/>
            <person name="Haridas S."/>
            <person name="Hughes K."/>
            <person name="Justo A."/>
            <person name="Karasinski D."/>
            <person name="Kautmanova I."/>
            <person name="Kiss B."/>
            <person name="Kocsube S."/>
            <person name="Kotiranta H."/>
            <person name="LaButti K.M."/>
            <person name="Lechner B.E."/>
            <person name="Liimatainen K."/>
            <person name="Lipzen A."/>
            <person name="Lukacs Z."/>
            <person name="Mihaltcheva S."/>
            <person name="Morgado L.N."/>
            <person name="Niskanen T."/>
            <person name="Noordeloos M.E."/>
            <person name="Ohm R.A."/>
            <person name="Ortiz-Santana B."/>
            <person name="Ovrebo C."/>
            <person name="Racz N."/>
            <person name="Riley R."/>
            <person name="Savchenko A."/>
            <person name="Shiryaev A."/>
            <person name="Soop K."/>
            <person name="Spirin V."/>
            <person name="Szebenyi C."/>
            <person name="Tomsovsky M."/>
            <person name="Tulloss R.E."/>
            <person name="Uehling J."/>
            <person name="Grigoriev I.V."/>
            <person name="Vagvolgyi C."/>
            <person name="Papp T."/>
            <person name="Martin F.M."/>
            <person name="Miettinen O."/>
            <person name="Hibbett D.S."/>
            <person name="Nagy L.G."/>
        </authorList>
    </citation>
    <scope>NUCLEOTIDE SEQUENCE [LARGE SCALE GENOMIC DNA]</scope>
    <source>
        <strain evidence="2 3">FP101781</strain>
    </source>
</reference>
<feature type="region of interest" description="Disordered" evidence="1">
    <location>
        <begin position="1"/>
        <end position="40"/>
    </location>
</feature>
<accession>A0A4Y7SQ74</accession>
<name>A0A4Y7SQ74_COPMI</name>
<dbReference type="EMBL" id="QPFP01000072">
    <property type="protein sequence ID" value="TEB23942.1"/>
    <property type="molecule type" value="Genomic_DNA"/>
</dbReference>
<organism evidence="2 3">
    <name type="scientific">Coprinellus micaceus</name>
    <name type="common">Glistening ink-cap mushroom</name>
    <name type="synonym">Coprinus micaceus</name>
    <dbReference type="NCBI Taxonomy" id="71717"/>
    <lineage>
        <taxon>Eukaryota</taxon>
        <taxon>Fungi</taxon>
        <taxon>Dikarya</taxon>
        <taxon>Basidiomycota</taxon>
        <taxon>Agaricomycotina</taxon>
        <taxon>Agaricomycetes</taxon>
        <taxon>Agaricomycetidae</taxon>
        <taxon>Agaricales</taxon>
        <taxon>Agaricineae</taxon>
        <taxon>Psathyrellaceae</taxon>
        <taxon>Coprinellus</taxon>
    </lineage>
</organism>
<dbReference type="AlphaFoldDB" id="A0A4Y7SQ74"/>
<sequence>MDVSVKGGRWKAQGEGAPIMRRGDAVDGGGRMMEERKEERLDGRVRATRLDIGAHGPRPAFSEIIETPLPFGEPQAYCHRRHPALASLIESHSSPLMPIPLPSF</sequence>
<evidence type="ECO:0000313" key="3">
    <source>
        <dbReference type="Proteomes" id="UP000298030"/>
    </source>
</evidence>
<comment type="caution">
    <text evidence="2">The sequence shown here is derived from an EMBL/GenBank/DDBJ whole genome shotgun (WGS) entry which is preliminary data.</text>
</comment>
<protein>
    <submittedName>
        <fullName evidence="2">Uncharacterized protein</fullName>
    </submittedName>
</protein>